<protein>
    <submittedName>
        <fullName evidence="1">NAPG</fullName>
    </submittedName>
</protein>
<dbReference type="AlphaFoldDB" id="A0A7J7KQB4"/>
<keyword evidence="2" id="KW-1185">Reference proteome</keyword>
<gene>
    <name evidence="1" type="ORF">EB796_001358</name>
</gene>
<proteinExistence type="predicted"/>
<name>A0A7J7KQB4_BUGNE</name>
<dbReference type="OrthoDB" id="26569at2759"/>
<organism evidence="1 2">
    <name type="scientific">Bugula neritina</name>
    <name type="common">Brown bryozoan</name>
    <name type="synonym">Sertularia neritina</name>
    <dbReference type="NCBI Taxonomy" id="10212"/>
    <lineage>
        <taxon>Eukaryota</taxon>
        <taxon>Metazoa</taxon>
        <taxon>Spiralia</taxon>
        <taxon>Lophotrochozoa</taxon>
        <taxon>Bryozoa</taxon>
        <taxon>Gymnolaemata</taxon>
        <taxon>Cheilostomatida</taxon>
        <taxon>Flustrina</taxon>
        <taxon>Buguloidea</taxon>
        <taxon>Bugulidae</taxon>
        <taxon>Bugula</taxon>
    </lineage>
</organism>
<dbReference type="Proteomes" id="UP000593567">
    <property type="component" value="Unassembled WGS sequence"/>
</dbReference>
<dbReference type="InterPro" id="IPR011990">
    <property type="entry name" value="TPR-like_helical_dom_sf"/>
</dbReference>
<dbReference type="Gene3D" id="1.25.40.10">
    <property type="entry name" value="Tetratricopeptide repeat domain"/>
    <property type="match status" value="1"/>
</dbReference>
<evidence type="ECO:0000313" key="1">
    <source>
        <dbReference type="EMBL" id="KAF6040328.1"/>
    </source>
</evidence>
<dbReference type="EMBL" id="VXIV02000158">
    <property type="protein sequence ID" value="KAF6040328.1"/>
    <property type="molecule type" value="Genomic_DNA"/>
</dbReference>
<comment type="caution">
    <text evidence="1">The sequence shown here is derived from an EMBL/GenBank/DDBJ whole genome shotgun (WGS) entry which is preliminary data.</text>
</comment>
<reference evidence="1" key="1">
    <citation type="submission" date="2020-06" db="EMBL/GenBank/DDBJ databases">
        <title>Draft genome of Bugula neritina, a colonial animal packing powerful symbionts and potential medicines.</title>
        <authorList>
            <person name="Rayko M."/>
        </authorList>
    </citation>
    <scope>NUCLEOTIDE SEQUENCE [LARGE SCALE GENOMIC DNA]</scope>
    <source>
        <strain evidence="1">Kwan_BN1</strain>
    </source>
</reference>
<accession>A0A7J7KQB4</accession>
<evidence type="ECO:0000313" key="2">
    <source>
        <dbReference type="Proteomes" id="UP000593567"/>
    </source>
</evidence>
<sequence>MLMCKSVCLSVCLSIAFCSRFKRSCLLFLHNKRVLNLIYVMVLIKTTIRTASLSNFISKFYPAFSGCEEADAVEQLLEAMNQGDETQAATILNSPLFKYLDNDFAKLARDLRENPPDGLFFSGGSSAKNSAAAAANESEEEYPEGLL</sequence>